<dbReference type="Gene3D" id="1.10.8.10">
    <property type="entry name" value="DNA helicase RuvA subunit, C-terminal domain"/>
    <property type="match status" value="1"/>
</dbReference>
<keyword evidence="3" id="KW-0862">Zinc</keyword>
<evidence type="ECO:0000256" key="5">
    <source>
        <dbReference type="SAM" id="Coils"/>
    </source>
</evidence>
<dbReference type="AlphaFoldDB" id="A0AAV3RKZ2"/>
<dbReference type="Pfam" id="PF00569">
    <property type="entry name" value="ZZ"/>
    <property type="match status" value="1"/>
</dbReference>
<evidence type="ECO:0000256" key="1">
    <source>
        <dbReference type="ARBA" id="ARBA00022723"/>
    </source>
</evidence>
<dbReference type="InterPro" id="IPR000433">
    <property type="entry name" value="Znf_ZZ"/>
</dbReference>
<dbReference type="PROSITE" id="PS50135">
    <property type="entry name" value="ZF_ZZ_2"/>
    <property type="match status" value="1"/>
</dbReference>
<evidence type="ECO:0000256" key="2">
    <source>
        <dbReference type="ARBA" id="ARBA00022771"/>
    </source>
</evidence>
<dbReference type="EMBL" id="BAABME010009802">
    <property type="protein sequence ID" value="GAA0175835.1"/>
    <property type="molecule type" value="Genomic_DNA"/>
</dbReference>
<keyword evidence="10" id="KW-1185">Reference proteome</keyword>
<accession>A0AAV3RKZ2</accession>
<dbReference type="Gene3D" id="3.30.60.90">
    <property type="match status" value="1"/>
</dbReference>
<evidence type="ECO:0000256" key="3">
    <source>
        <dbReference type="ARBA" id="ARBA00022833"/>
    </source>
</evidence>
<evidence type="ECO:0000259" key="8">
    <source>
        <dbReference type="PROSITE" id="PS51745"/>
    </source>
</evidence>
<reference evidence="9 10" key="1">
    <citation type="submission" date="2024-01" db="EMBL/GenBank/DDBJ databases">
        <title>The complete chloroplast genome sequence of Lithospermum erythrorhizon: insights into the phylogenetic relationship among Boraginaceae species and the maternal lineages of purple gromwells.</title>
        <authorList>
            <person name="Okada T."/>
            <person name="Watanabe K."/>
        </authorList>
    </citation>
    <scope>NUCLEOTIDE SEQUENCE [LARGE SCALE GENOMIC DNA]</scope>
</reference>
<dbReference type="Gene3D" id="3.10.20.90">
    <property type="entry name" value="Phosphatidylinositol 3-kinase Catalytic Subunit, Chain A, domain 1"/>
    <property type="match status" value="1"/>
</dbReference>
<dbReference type="Pfam" id="PF16158">
    <property type="entry name" value="N_BRCA1_IG"/>
    <property type="match status" value="1"/>
</dbReference>
<dbReference type="Pfam" id="PF00564">
    <property type="entry name" value="PB1"/>
    <property type="match status" value="1"/>
</dbReference>
<feature type="domain" description="ZZ-type" evidence="7">
    <location>
        <begin position="337"/>
        <end position="387"/>
    </location>
</feature>
<name>A0AAV3RKZ2_LITER</name>
<keyword evidence="5" id="KW-0175">Coiled coil</keyword>
<dbReference type="SUPFAM" id="SSF57850">
    <property type="entry name" value="RING/U-box"/>
    <property type="match status" value="1"/>
</dbReference>
<evidence type="ECO:0000256" key="4">
    <source>
        <dbReference type="PROSITE-ProRule" id="PRU00228"/>
    </source>
</evidence>
<gene>
    <name evidence="9" type="ORF">LIER_28933</name>
</gene>
<dbReference type="InterPro" id="IPR000270">
    <property type="entry name" value="PB1_dom"/>
</dbReference>
<dbReference type="InterPro" id="IPR013783">
    <property type="entry name" value="Ig-like_fold"/>
</dbReference>
<dbReference type="GO" id="GO:0008270">
    <property type="term" value="F:zinc ion binding"/>
    <property type="evidence" value="ECO:0007669"/>
    <property type="project" value="UniProtKB-KW"/>
</dbReference>
<evidence type="ECO:0000256" key="6">
    <source>
        <dbReference type="SAM" id="MobiDB-lite"/>
    </source>
</evidence>
<dbReference type="SMART" id="SM00291">
    <property type="entry name" value="ZnF_ZZ"/>
    <property type="match status" value="1"/>
</dbReference>
<evidence type="ECO:0000259" key="7">
    <source>
        <dbReference type="PROSITE" id="PS50135"/>
    </source>
</evidence>
<proteinExistence type="predicted"/>
<evidence type="ECO:0000313" key="9">
    <source>
        <dbReference type="EMBL" id="GAA0175835.1"/>
    </source>
</evidence>
<dbReference type="Gene3D" id="2.60.40.10">
    <property type="entry name" value="Immunoglobulins"/>
    <property type="match status" value="1"/>
</dbReference>
<dbReference type="PANTHER" id="PTHR20930:SF0">
    <property type="entry name" value="PROTEIN ILRUN"/>
    <property type="match status" value="1"/>
</dbReference>
<feature type="region of interest" description="Disordered" evidence="6">
    <location>
        <begin position="271"/>
        <end position="295"/>
    </location>
</feature>
<dbReference type="InterPro" id="IPR043145">
    <property type="entry name" value="Znf_ZZ_sf"/>
</dbReference>
<sequence length="757" mass="83745">MYLYYKYSLTTKIKTTLFTRYIFFAEVMESSIVIKVKHEDTLRRFTARVVNEELDLNMDRLREKIISLFKFAPDTQLHFTYNDEDNDVVGLLDDEDLHDAVRQALNPLRITVSSSTVKILNSSDNSSGCSSPSLPSALQEKLRNLNSNFSEILKSLPEPIREPLSKLSSDLAKKASTYGASNIVEITESLSKFGLHFINQLSELPSTVESKKSVEANKDSDGLKNLVIPAEVTSGASCGKPTSSKTKKVLKKTKSSLKKYGVDLPRDPWAPGFKSSLTNSGSGSTNTSRPVHPIKSNAHVASMDKEEVKETGDKATPHVAPKEMPERIFSCSHGIFHRGIRCDGCSVHPITGPRFKSKVKEDYDLCSSCFAKMGNDGDFTMVDHPVVYRHSLSFKGSYTHNDRVYPQATQLELDSCFILDVNILDGTIVAPLTQFTKIWRMRNNGTTVWPQGTRLACIGGVRMTTSPFIELEIAADGVQVDQELDVAVNFIAPELHGRHISYWRTTLPTGQKFGQLVWVLIEVDAFVKKATDAPKPSFDLNFPPAVEGVTASEDASVKKATHVATPGVILNSPPAIKSVTASEVDVAVQEPMMVQMLSELNMSDALVKTVDAPIPDLTVDQSLPEPNMPNASVETIERAVDGKVSKEQEAKFPIDDSLLVGGNVILASDEVNADTGNVILASDEVNADAQTEKEKLLKKLEEECLKQVHVKEILEKKKYDLEQKVDDLCGCSEWDHILEELEEMGFNDEDTNKRLSR</sequence>
<keyword evidence="2 4" id="KW-0863">Zinc-finger</keyword>
<feature type="coiled-coil region" evidence="5">
    <location>
        <begin position="686"/>
        <end position="717"/>
    </location>
</feature>
<feature type="domain" description="PB1" evidence="8">
    <location>
        <begin position="31"/>
        <end position="115"/>
    </location>
</feature>
<dbReference type="SUPFAM" id="SSF54277">
    <property type="entry name" value="CAD &amp; PB1 domains"/>
    <property type="match status" value="1"/>
</dbReference>
<organism evidence="9 10">
    <name type="scientific">Lithospermum erythrorhizon</name>
    <name type="common">Purple gromwell</name>
    <name type="synonym">Lithospermum officinale var. erythrorhizon</name>
    <dbReference type="NCBI Taxonomy" id="34254"/>
    <lineage>
        <taxon>Eukaryota</taxon>
        <taxon>Viridiplantae</taxon>
        <taxon>Streptophyta</taxon>
        <taxon>Embryophyta</taxon>
        <taxon>Tracheophyta</taxon>
        <taxon>Spermatophyta</taxon>
        <taxon>Magnoliopsida</taxon>
        <taxon>eudicotyledons</taxon>
        <taxon>Gunneridae</taxon>
        <taxon>Pentapetalae</taxon>
        <taxon>asterids</taxon>
        <taxon>lamiids</taxon>
        <taxon>Boraginales</taxon>
        <taxon>Boraginaceae</taxon>
        <taxon>Boraginoideae</taxon>
        <taxon>Lithospermeae</taxon>
        <taxon>Lithospermum</taxon>
    </lineage>
</organism>
<dbReference type="InterPro" id="IPR032350">
    <property type="entry name" value="Nbr1_FW"/>
</dbReference>
<dbReference type="PANTHER" id="PTHR20930">
    <property type="entry name" value="OVARIAN CARCINOMA ANTIGEN CA125-RELATED"/>
    <property type="match status" value="1"/>
</dbReference>
<dbReference type="PROSITE" id="PS51745">
    <property type="entry name" value="PB1"/>
    <property type="match status" value="1"/>
</dbReference>
<dbReference type="SMART" id="SM00666">
    <property type="entry name" value="PB1"/>
    <property type="match status" value="1"/>
</dbReference>
<keyword evidence="1" id="KW-0479">Metal-binding</keyword>
<feature type="compositionally biased region" description="Low complexity" evidence="6">
    <location>
        <begin position="275"/>
        <end position="288"/>
    </location>
</feature>
<evidence type="ECO:0000313" key="10">
    <source>
        <dbReference type="Proteomes" id="UP001454036"/>
    </source>
</evidence>
<comment type="caution">
    <text evidence="9">The sequence shown here is derived from an EMBL/GenBank/DDBJ whole genome shotgun (WGS) entry which is preliminary data.</text>
</comment>
<dbReference type="CDD" id="cd14947">
    <property type="entry name" value="NBR1_like"/>
    <property type="match status" value="1"/>
</dbReference>
<dbReference type="Proteomes" id="UP001454036">
    <property type="component" value="Unassembled WGS sequence"/>
</dbReference>
<protein>
    <submittedName>
        <fullName evidence="9">Uncharacterized protein</fullName>
    </submittedName>
</protein>
<dbReference type="InterPro" id="IPR053793">
    <property type="entry name" value="PB1-like"/>
</dbReference>